<reference evidence="1 2" key="1">
    <citation type="journal article" date="2019" name="Nat. Ecol. Evol.">
        <title>Megaphylogeny resolves global patterns of mushroom evolution.</title>
        <authorList>
            <person name="Varga T."/>
            <person name="Krizsan K."/>
            <person name="Foldi C."/>
            <person name="Dima B."/>
            <person name="Sanchez-Garcia M."/>
            <person name="Sanchez-Ramirez S."/>
            <person name="Szollosi G.J."/>
            <person name="Szarkandi J.G."/>
            <person name="Papp V."/>
            <person name="Albert L."/>
            <person name="Andreopoulos W."/>
            <person name="Angelini C."/>
            <person name="Antonin V."/>
            <person name="Barry K.W."/>
            <person name="Bougher N.L."/>
            <person name="Buchanan P."/>
            <person name="Buyck B."/>
            <person name="Bense V."/>
            <person name="Catcheside P."/>
            <person name="Chovatia M."/>
            <person name="Cooper J."/>
            <person name="Damon W."/>
            <person name="Desjardin D."/>
            <person name="Finy P."/>
            <person name="Geml J."/>
            <person name="Haridas S."/>
            <person name="Hughes K."/>
            <person name="Justo A."/>
            <person name="Karasinski D."/>
            <person name="Kautmanova I."/>
            <person name="Kiss B."/>
            <person name="Kocsube S."/>
            <person name="Kotiranta H."/>
            <person name="LaButti K.M."/>
            <person name="Lechner B.E."/>
            <person name="Liimatainen K."/>
            <person name="Lipzen A."/>
            <person name="Lukacs Z."/>
            <person name="Mihaltcheva S."/>
            <person name="Morgado L.N."/>
            <person name="Niskanen T."/>
            <person name="Noordeloos M.E."/>
            <person name="Ohm R.A."/>
            <person name="Ortiz-Santana B."/>
            <person name="Ovrebo C."/>
            <person name="Racz N."/>
            <person name="Riley R."/>
            <person name="Savchenko A."/>
            <person name="Shiryaev A."/>
            <person name="Soop K."/>
            <person name="Spirin V."/>
            <person name="Szebenyi C."/>
            <person name="Tomsovsky M."/>
            <person name="Tulloss R.E."/>
            <person name="Uehling J."/>
            <person name="Grigoriev I.V."/>
            <person name="Vagvolgyi C."/>
            <person name="Papp T."/>
            <person name="Martin F.M."/>
            <person name="Miettinen O."/>
            <person name="Hibbett D.S."/>
            <person name="Nagy L.G."/>
        </authorList>
    </citation>
    <scope>NUCLEOTIDE SEQUENCE [LARGE SCALE GENOMIC DNA]</scope>
    <source>
        <strain evidence="1 2">CBS 309.79</strain>
    </source>
</reference>
<dbReference type="SUPFAM" id="SSF56112">
    <property type="entry name" value="Protein kinase-like (PK-like)"/>
    <property type="match status" value="1"/>
</dbReference>
<dbReference type="AlphaFoldDB" id="A0A5C3QJG3"/>
<evidence type="ECO:0000313" key="1">
    <source>
        <dbReference type="EMBL" id="TFL00379.1"/>
    </source>
</evidence>
<keyword evidence="2" id="KW-1185">Reference proteome</keyword>
<name>A0A5C3QJG3_9AGAR</name>
<dbReference type="OrthoDB" id="5979581at2759"/>
<accession>A0A5C3QJG3</accession>
<evidence type="ECO:0008006" key="3">
    <source>
        <dbReference type="Google" id="ProtNLM"/>
    </source>
</evidence>
<dbReference type="InterPro" id="IPR011009">
    <property type="entry name" value="Kinase-like_dom_sf"/>
</dbReference>
<dbReference type="EMBL" id="ML178829">
    <property type="protein sequence ID" value="TFL00379.1"/>
    <property type="molecule type" value="Genomic_DNA"/>
</dbReference>
<organism evidence="1 2">
    <name type="scientific">Pterulicium gracile</name>
    <dbReference type="NCBI Taxonomy" id="1884261"/>
    <lineage>
        <taxon>Eukaryota</taxon>
        <taxon>Fungi</taxon>
        <taxon>Dikarya</taxon>
        <taxon>Basidiomycota</taxon>
        <taxon>Agaricomycotina</taxon>
        <taxon>Agaricomycetes</taxon>
        <taxon>Agaricomycetidae</taxon>
        <taxon>Agaricales</taxon>
        <taxon>Pleurotineae</taxon>
        <taxon>Pterulaceae</taxon>
        <taxon>Pterulicium</taxon>
    </lineage>
</organism>
<proteinExistence type="predicted"/>
<gene>
    <name evidence="1" type="ORF">BDV98DRAFT_656807</name>
</gene>
<sequence length="156" mass="18081">MCQMCGDMLGLTDGEREEAGPRTSLELRFMSTTYGRTRAIKVIIPNGLQMWECIGHREETPLPQWWLAESRVKWVVVALSKPIKPLPVDAPTRGSLPERLVQARPDWTDQEVMEMEAFLSRCLAVYPAERPKAETFMDDEWYAHVEWVSDEWELRA</sequence>
<evidence type="ECO:0000313" key="2">
    <source>
        <dbReference type="Proteomes" id="UP000305067"/>
    </source>
</evidence>
<protein>
    <recommendedName>
        <fullName evidence="3">Protein kinase domain-containing protein</fullName>
    </recommendedName>
</protein>
<dbReference type="Proteomes" id="UP000305067">
    <property type="component" value="Unassembled WGS sequence"/>
</dbReference>
<dbReference type="Gene3D" id="1.10.510.10">
    <property type="entry name" value="Transferase(Phosphotransferase) domain 1"/>
    <property type="match status" value="1"/>
</dbReference>